<reference evidence="1" key="1">
    <citation type="submission" date="2012-11" db="EMBL/GenBank/DDBJ databases">
        <title>Dependencies among metagenomic species, viruses, plasmids and units of genetic variation.</title>
        <authorList>
            <person name="Nielsen H.B."/>
            <person name="Almeida M."/>
            <person name="Juncker A.S."/>
            <person name="Rasmussen S."/>
            <person name="Li J."/>
            <person name="Sunagawa S."/>
            <person name="Plichta D."/>
            <person name="Gautier L."/>
            <person name="Le Chatelier E."/>
            <person name="Peletier E."/>
            <person name="Bonde I."/>
            <person name="Nielsen T."/>
            <person name="Manichanh C."/>
            <person name="Arumugam M."/>
            <person name="Batto J."/>
            <person name="Santos M.B.Q.D."/>
            <person name="Blom N."/>
            <person name="Borruel N."/>
            <person name="Burgdorf K.S."/>
            <person name="Boumezbeur F."/>
            <person name="Casellas F."/>
            <person name="Dore J."/>
            <person name="Guarner F."/>
            <person name="Hansen T."/>
            <person name="Hildebrand F."/>
            <person name="Kaas R.S."/>
            <person name="Kennedy S."/>
            <person name="Kristiansen K."/>
            <person name="Kultima J.R."/>
            <person name="Leonard P."/>
            <person name="Levenez F."/>
            <person name="Lund O."/>
            <person name="Moumen B."/>
            <person name="Le Paslier D."/>
            <person name="Pons N."/>
            <person name="Pedersen O."/>
            <person name="Prifti E."/>
            <person name="Qin J."/>
            <person name="Raes J."/>
            <person name="Tap J."/>
            <person name="Tims S."/>
            <person name="Ussery D.W."/>
            <person name="Yamada T."/>
            <person name="MetaHit consortium"/>
            <person name="Renault P."/>
            <person name="Sicheritz-Ponten T."/>
            <person name="Bork P."/>
            <person name="Wang J."/>
            <person name="Brunak S."/>
            <person name="Ehrlich S.D."/>
        </authorList>
    </citation>
    <scope>NUCLEOTIDE SEQUENCE [LARGE SCALE GENOMIC DNA]</scope>
</reference>
<organism evidence="1 2">
    <name type="scientific">Candidatus Colimorpha enterica</name>
    <dbReference type="NCBI Taxonomy" id="3083063"/>
    <lineage>
        <taxon>Bacteria</taxon>
        <taxon>Pseudomonadati</taxon>
        <taxon>Bacteroidota</taxon>
        <taxon>Bacteroidia</taxon>
        <taxon>Bacteroidales</taxon>
        <taxon>Candidatus Colimorpha</taxon>
    </lineage>
</organism>
<accession>R6UBS6</accession>
<dbReference type="Proteomes" id="UP000017938">
    <property type="component" value="Unassembled WGS sequence"/>
</dbReference>
<protein>
    <submittedName>
        <fullName evidence="1">Uncharacterized protein</fullName>
    </submittedName>
</protein>
<dbReference type="EMBL" id="CBFW010000439">
    <property type="protein sequence ID" value="CDC77556.1"/>
    <property type="molecule type" value="Genomic_DNA"/>
</dbReference>
<dbReference type="AlphaFoldDB" id="R6UBS6"/>
<proteinExistence type="predicted"/>
<gene>
    <name evidence="1" type="ORF">BN580_00475</name>
</gene>
<comment type="caution">
    <text evidence="1">The sequence shown here is derived from an EMBL/GenBank/DDBJ whole genome shotgun (WGS) entry which is preliminary data.</text>
</comment>
<evidence type="ECO:0000313" key="1">
    <source>
        <dbReference type="EMBL" id="CDC77556.1"/>
    </source>
</evidence>
<sequence length="50" mass="5807">MKQIYYPGSLTEKELESIENLLQYLDELNHSYTRTENTVVVAVNGKKAQF</sequence>
<dbReference type="STRING" id="1263015.BN580_00475"/>
<evidence type="ECO:0000313" key="2">
    <source>
        <dbReference type="Proteomes" id="UP000017938"/>
    </source>
</evidence>
<name>R6UBS6_9BACT</name>